<keyword evidence="2" id="KW-1185">Reference proteome</keyword>
<gene>
    <name evidence="1" type="ORF">Q9K01_10030</name>
</gene>
<comment type="caution">
    <text evidence="1">The sequence shown here is derived from an EMBL/GenBank/DDBJ whole genome shotgun (WGS) entry which is preliminary data.</text>
</comment>
<accession>A0ABT9H9N0</accession>
<reference evidence="1 2" key="1">
    <citation type="submission" date="2023-08" db="EMBL/GenBank/DDBJ databases">
        <title>genomic of DY56.</title>
        <authorList>
            <person name="Wang Y."/>
        </authorList>
    </citation>
    <scope>NUCLEOTIDE SEQUENCE [LARGE SCALE GENOMIC DNA]</scope>
    <source>
        <strain evidence="1 2">DY56-A-20</strain>
    </source>
</reference>
<evidence type="ECO:0000313" key="2">
    <source>
        <dbReference type="Proteomes" id="UP001235664"/>
    </source>
</evidence>
<evidence type="ECO:0000313" key="1">
    <source>
        <dbReference type="EMBL" id="MDP4539963.1"/>
    </source>
</evidence>
<organism evidence="1 2">
    <name type="scientific">Qipengyuania benthica</name>
    <dbReference type="NCBI Taxonomy" id="3067651"/>
    <lineage>
        <taxon>Bacteria</taxon>
        <taxon>Pseudomonadati</taxon>
        <taxon>Pseudomonadota</taxon>
        <taxon>Alphaproteobacteria</taxon>
        <taxon>Sphingomonadales</taxon>
        <taxon>Erythrobacteraceae</taxon>
        <taxon>Qipengyuania</taxon>
    </lineage>
</organism>
<proteinExistence type="predicted"/>
<protein>
    <submittedName>
        <fullName evidence="1">Uncharacterized protein</fullName>
    </submittedName>
</protein>
<dbReference type="Proteomes" id="UP001235664">
    <property type="component" value="Unassembled WGS sequence"/>
</dbReference>
<sequence length="100" mass="11071">MQRSSYQDAVNTHSGEPAIHTYRLKFFDDRFGPHKDIEFKAATAAKAISIAQSEASNQSVELWCDGSSLCTLKRTNDGVWEIRSSANRSSSSGRKTFLLG</sequence>
<dbReference type="EMBL" id="JAVAIL010000003">
    <property type="protein sequence ID" value="MDP4539963.1"/>
    <property type="molecule type" value="Genomic_DNA"/>
</dbReference>
<name>A0ABT9H9N0_9SPHN</name>
<dbReference type="RefSeq" id="WP_305930110.1">
    <property type="nucleotide sequence ID" value="NZ_JAVAIL010000003.1"/>
</dbReference>